<sequence>MKVNTSNLRAGCILAEDVFKLTSKPIISAKTVLTAEHINILRAFLVQSVVIENTQIDGSEYIDSLAENVQTEKEKKKEEELFFRKFLKSVQKFKKEFKSWQSGVSVNIANVRSLLLPLLKDIQFADKEIFSLYHLSNKEEYIYQHSIAVAVISAYIAHKLNYDNGEITQIALAGCLSDVGMARISPRLLTKAEPLTEEEFQEVKEHTRFSLKMIPEQTLIKNDARLSILQHHERLDGSGYPLGNRDIKIHPYAKIIAVADTFHAMTSERLYRQKQSPFKVLEQLYQDYFGKYELKVLNALSSGIIRYTIGSQVRLSNGDKGEVLFIQDKSPTRPLVKLLGKEDIIDLEKNRHLFIEEILEYKSVL</sequence>
<dbReference type="SMART" id="SM00471">
    <property type="entry name" value="HDc"/>
    <property type="match status" value="1"/>
</dbReference>
<keyword evidence="2" id="KW-0378">Hydrolase</keyword>
<gene>
    <name evidence="2" type="ORF">CWS01_08025</name>
</gene>
<protein>
    <submittedName>
        <fullName evidence="2">Phosphohydrolase</fullName>
    </submittedName>
</protein>
<dbReference type="EMBL" id="PISE01000015">
    <property type="protein sequence ID" value="PKG24324.1"/>
    <property type="molecule type" value="Genomic_DNA"/>
</dbReference>
<dbReference type="Gene3D" id="1.10.3210.10">
    <property type="entry name" value="Hypothetical protein af1432"/>
    <property type="match status" value="1"/>
</dbReference>
<dbReference type="CDD" id="cd00077">
    <property type="entry name" value="HDc"/>
    <property type="match status" value="1"/>
</dbReference>
<proteinExistence type="predicted"/>
<dbReference type="AlphaFoldDB" id="A0A2N0Z4A5"/>
<dbReference type="RefSeq" id="WP_101176670.1">
    <property type="nucleotide sequence ID" value="NZ_PISE01000015.1"/>
</dbReference>
<name>A0A2N0Z4A5_9BACI</name>
<organism evidence="2 3">
    <name type="scientific">Niallia nealsonii</name>
    <dbReference type="NCBI Taxonomy" id="115979"/>
    <lineage>
        <taxon>Bacteria</taxon>
        <taxon>Bacillati</taxon>
        <taxon>Bacillota</taxon>
        <taxon>Bacilli</taxon>
        <taxon>Bacillales</taxon>
        <taxon>Bacillaceae</taxon>
        <taxon>Niallia</taxon>
    </lineage>
</organism>
<evidence type="ECO:0000313" key="2">
    <source>
        <dbReference type="EMBL" id="PKG24324.1"/>
    </source>
</evidence>
<evidence type="ECO:0000313" key="3">
    <source>
        <dbReference type="Proteomes" id="UP000233375"/>
    </source>
</evidence>
<evidence type="ECO:0000259" key="1">
    <source>
        <dbReference type="PROSITE" id="PS51832"/>
    </source>
</evidence>
<feature type="domain" description="HD-GYP" evidence="1">
    <location>
        <begin position="121"/>
        <end position="316"/>
    </location>
</feature>
<dbReference type="InterPro" id="IPR037522">
    <property type="entry name" value="HD_GYP_dom"/>
</dbReference>
<dbReference type="InterPro" id="IPR003607">
    <property type="entry name" value="HD/PDEase_dom"/>
</dbReference>
<dbReference type="Pfam" id="PF13487">
    <property type="entry name" value="HD_5"/>
    <property type="match status" value="1"/>
</dbReference>
<dbReference type="Proteomes" id="UP000233375">
    <property type="component" value="Unassembled WGS sequence"/>
</dbReference>
<accession>A0A2N0Z4A5</accession>
<dbReference type="PANTHER" id="PTHR43155">
    <property type="entry name" value="CYCLIC DI-GMP PHOSPHODIESTERASE PA4108-RELATED"/>
    <property type="match status" value="1"/>
</dbReference>
<dbReference type="OrthoDB" id="9759601at2"/>
<dbReference type="GO" id="GO:0016787">
    <property type="term" value="F:hydrolase activity"/>
    <property type="evidence" value="ECO:0007669"/>
    <property type="project" value="UniProtKB-KW"/>
</dbReference>
<dbReference type="PROSITE" id="PS51832">
    <property type="entry name" value="HD_GYP"/>
    <property type="match status" value="1"/>
</dbReference>
<dbReference type="SUPFAM" id="SSF109604">
    <property type="entry name" value="HD-domain/PDEase-like"/>
    <property type="match status" value="1"/>
</dbReference>
<dbReference type="PANTHER" id="PTHR43155:SF2">
    <property type="entry name" value="CYCLIC DI-GMP PHOSPHODIESTERASE PA4108"/>
    <property type="match status" value="1"/>
</dbReference>
<keyword evidence="3" id="KW-1185">Reference proteome</keyword>
<reference evidence="2 3" key="1">
    <citation type="journal article" date="2003" name="Int. J. Syst. Evol. Microbiol.">
        <title>Bacillus nealsonii sp. nov., isolated from a spacecraft-assembly facility, whose spores are gamma-radiation resistant.</title>
        <authorList>
            <person name="Venkateswaran K."/>
            <person name="Kempf M."/>
            <person name="Chen F."/>
            <person name="Satomi M."/>
            <person name="Nicholson W."/>
            <person name="Kern R."/>
        </authorList>
    </citation>
    <scope>NUCLEOTIDE SEQUENCE [LARGE SCALE GENOMIC DNA]</scope>
    <source>
        <strain evidence="2 3">FO-92</strain>
    </source>
</reference>
<comment type="caution">
    <text evidence="2">The sequence shown here is derived from an EMBL/GenBank/DDBJ whole genome shotgun (WGS) entry which is preliminary data.</text>
</comment>